<evidence type="ECO:0000256" key="6">
    <source>
        <dbReference type="SAM" id="MobiDB-lite"/>
    </source>
</evidence>
<dbReference type="SUPFAM" id="SSF55455">
    <property type="entry name" value="SRF-like"/>
    <property type="match status" value="1"/>
</dbReference>
<evidence type="ECO:0000313" key="9">
    <source>
        <dbReference type="Proteomes" id="UP001163823"/>
    </source>
</evidence>
<organism evidence="8 9">
    <name type="scientific">Quillaja saponaria</name>
    <name type="common">Soap bark tree</name>
    <dbReference type="NCBI Taxonomy" id="32244"/>
    <lineage>
        <taxon>Eukaryota</taxon>
        <taxon>Viridiplantae</taxon>
        <taxon>Streptophyta</taxon>
        <taxon>Embryophyta</taxon>
        <taxon>Tracheophyta</taxon>
        <taxon>Spermatophyta</taxon>
        <taxon>Magnoliopsida</taxon>
        <taxon>eudicotyledons</taxon>
        <taxon>Gunneridae</taxon>
        <taxon>Pentapetalae</taxon>
        <taxon>rosids</taxon>
        <taxon>fabids</taxon>
        <taxon>Fabales</taxon>
        <taxon>Quillajaceae</taxon>
        <taxon>Quillaja</taxon>
    </lineage>
</organism>
<dbReference type="GO" id="GO:0046983">
    <property type="term" value="F:protein dimerization activity"/>
    <property type="evidence" value="ECO:0007669"/>
    <property type="project" value="InterPro"/>
</dbReference>
<dbReference type="InterPro" id="IPR036879">
    <property type="entry name" value="TF_MADSbox_sf"/>
</dbReference>
<evidence type="ECO:0000256" key="5">
    <source>
        <dbReference type="ARBA" id="ARBA00023242"/>
    </source>
</evidence>
<gene>
    <name evidence="8" type="ORF">O6P43_005728</name>
</gene>
<dbReference type="PROSITE" id="PS50066">
    <property type="entry name" value="MADS_BOX_2"/>
    <property type="match status" value="1"/>
</dbReference>
<feature type="region of interest" description="Disordered" evidence="6">
    <location>
        <begin position="382"/>
        <end position="403"/>
    </location>
</feature>
<reference evidence="8" key="1">
    <citation type="journal article" date="2023" name="Science">
        <title>Elucidation of the pathway for biosynthesis of saponin adjuvants from the soapbark tree.</title>
        <authorList>
            <person name="Reed J."/>
            <person name="Orme A."/>
            <person name="El-Demerdash A."/>
            <person name="Owen C."/>
            <person name="Martin L.B.B."/>
            <person name="Misra R.C."/>
            <person name="Kikuchi S."/>
            <person name="Rejzek M."/>
            <person name="Martin A.C."/>
            <person name="Harkess A."/>
            <person name="Leebens-Mack J."/>
            <person name="Louveau T."/>
            <person name="Stephenson M.J."/>
            <person name="Osbourn A."/>
        </authorList>
    </citation>
    <scope>NUCLEOTIDE SEQUENCE</scope>
    <source>
        <strain evidence="8">S10</strain>
    </source>
</reference>
<dbReference type="Proteomes" id="UP001163823">
    <property type="component" value="Chromosome 3"/>
</dbReference>
<dbReference type="AlphaFoldDB" id="A0AAD7VHP7"/>
<name>A0AAD7VHP7_QUISA</name>
<protein>
    <submittedName>
        <fullName evidence="8">Agamous-like MADS-box protein</fullName>
    </submittedName>
</protein>
<evidence type="ECO:0000313" key="8">
    <source>
        <dbReference type="EMBL" id="KAJ7975880.1"/>
    </source>
</evidence>
<sequence length="403" mass="44882">CSFLSGSSTINNMGFCSSSSSSNLQLLNQTQNQSESKKPKRSKKPNEVKSQFLKLQRRKATLFKKSSELATLCDVAVCVVYSGPNGEFDVWPEVPEKAKAILTNYRDFNAVKNSKKVKISLSDMLERRKNKLFEQVIESVKERMEEKDVKFDAKLDGLSKESLMNLWSNLDSKIQILNQRIKLLKGKAISFEGIGLSDANSMTHAYNQPPTSFVSDGCFNNQGKNPIVPTETDSDDIMELLGQTIANDNYSIIPSSSTENLSSQNSGYFENVGFDTNEIWQPDSLFSIPEIGSLNDLVPGFADKAGAESTFGSFNNEGIPEWIWQNNGGFETEDLFNDVGCNVGSNSSNFPSEIFQTTNDFERLNGQVTQTFPQQCDLPVSNWQQDQPLQPHTNLDIDRTGGF</sequence>
<evidence type="ECO:0000256" key="3">
    <source>
        <dbReference type="ARBA" id="ARBA00023125"/>
    </source>
</evidence>
<comment type="subcellular location">
    <subcellularLocation>
        <location evidence="1">Nucleus</location>
    </subcellularLocation>
</comment>
<evidence type="ECO:0000259" key="7">
    <source>
        <dbReference type="PROSITE" id="PS50066"/>
    </source>
</evidence>
<dbReference type="Gene3D" id="3.40.1810.10">
    <property type="entry name" value="Transcription factor, MADS-box"/>
    <property type="match status" value="1"/>
</dbReference>
<comment type="caution">
    <text evidence="8">The sequence shown here is derived from an EMBL/GenBank/DDBJ whole genome shotgun (WGS) entry which is preliminary data.</text>
</comment>
<dbReference type="KEGG" id="qsa:O6P43_005728"/>
<keyword evidence="5" id="KW-0539">Nucleus</keyword>
<feature type="non-terminal residue" evidence="8">
    <location>
        <position position="1"/>
    </location>
</feature>
<feature type="compositionally biased region" description="Polar residues" evidence="6">
    <location>
        <begin position="382"/>
        <end position="393"/>
    </location>
</feature>
<feature type="region of interest" description="Disordered" evidence="6">
    <location>
        <begin position="27"/>
        <end position="49"/>
    </location>
</feature>
<dbReference type="Pfam" id="PF00319">
    <property type="entry name" value="SRF-TF"/>
    <property type="match status" value="1"/>
</dbReference>
<evidence type="ECO:0000256" key="2">
    <source>
        <dbReference type="ARBA" id="ARBA00023015"/>
    </source>
</evidence>
<evidence type="ECO:0000256" key="1">
    <source>
        <dbReference type="ARBA" id="ARBA00004123"/>
    </source>
</evidence>
<evidence type="ECO:0000256" key="4">
    <source>
        <dbReference type="ARBA" id="ARBA00023163"/>
    </source>
</evidence>
<proteinExistence type="predicted"/>
<dbReference type="SMART" id="SM00432">
    <property type="entry name" value="MADS"/>
    <property type="match status" value="1"/>
</dbReference>
<dbReference type="GO" id="GO:0003677">
    <property type="term" value="F:DNA binding"/>
    <property type="evidence" value="ECO:0007669"/>
    <property type="project" value="UniProtKB-KW"/>
</dbReference>
<keyword evidence="9" id="KW-1185">Reference proteome</keyword>
<dbReference type="EMBL" id="JARAOO010000003">
    <property type="protein sequence ID" value="KAJ7975880.1"/>
    <property type="molecule type" value="Genomic_DNA"/>
</dbReference>
<keyword evidence="3" id="KW-0238">DNA-binding</keyword>
<accession>A0AAD7VHP7</accession>
<keyword evidence="2" id="KW-0805">Transcription regulation</keyword>
<dbReference type="InterPro" id="IPR002100">
    <property type="entry name" value="TF_MADSbox"/>
</dbReference>
<dbReference type="GO" id="GO:0005634">
    <property type="term" value="C:nucleus"/>
    <property type="evidence" value="ECO:0007669"/>
    <property type="project" value="UniProtKB-SubCell"/>
</dbReference>
<keyword evidence="4" id="KW-0804">Transcription</keyword>
<feature type="domain" description="MADS-box" evidence="7">
    <location>
        <begin position="35"/>
        <end position="88"/>
    </location>
</feature>